<reference evidence="1" key="1">
    <citation type="submission" date="2018-01" db="EMBL/GenBank/DDBJ databases">
        <title>An insight into the sialome of Amazonian anophelines.</title>
        <authorList>
            <person name="Ribeiro J.M."/>
            <person name="Scarpassa V."/>
            <person name="Calvo E."/>
        </authorList>
    </citation>
    <scope>NUCLEOTIDE SEQUENCE</scope>
</reference>
<dbReference type="AlphaFoldDB" id="A0A2M4D308"/>
<name>A0A2M4D308_ANODA</name>
<organism evidence="1">
    <name type="scientific">Anopheles darlingi</name>
    <name type="common">Mosquito</name>
    <dbReference type="NCBI Taxonomy" id="43151"/>
    <lineage>
        <taxon>Eukaryota</taxon>
        <taxon>Metazoa</taxon>
        <taxon>Ecdysozoa</taxon>
        <taxon>Arthropoda</taxon>
        <taxon>Hexapoda</taxon>
        <taxon>Insecta</taxon>
        <taxon>Pterygota</taxon>
        <taxon>Neoptera</taxon>
        <taxon>Endopterygota</taxon>
        <taxon>Diptera</taxon>
        <taxon>Nematocera</taxon>
        <taxon>Culicoidea</taxon>
        <taxon>Culicidae</taxon>
        <taxon>Anophelinae</taxon>
        <taxon>Anopheles</taxon>
    </lineage>
</organism>
<sequence length="100" mass="11345">METHVMSIFLREWTAVAIGRAEWTTETFLVQFYIVINGHPLVYKLNIILAIVFVLQIEYNPVLELIALTDCLATDAKLLHSVTRYVPLGGIECLQVRGVE</sequence>
<proteinExistence type="predicted"/>
<dbReference type="EMBL" id="GGFL01007693">
    <property type="protein sequence ID" value="MBW71871.1"/>
    <property type="molecule type" value="Transcribed_RNA"/>
</dbReference>
<accession>A0A2M4D308</accession>
<evidence type="ECO:0000313" key="1">
    <source>
        <dbReference type="EMBL" id="MBW71871.1"/>
    </source>
</evidence>
<protein>
    <submittedName>
        <fullName evidence="1">Putative secreted protein</fullName>
    </submittedName>
</protein>